<dbReference type="InterPro" id="IPR038396">
    <property type="entry name" value="SpoIIAA-like_sf"/>
</dbReference>
<dbReference type="Pfam" id="PF11964">
    <property type="entry name" value="SpoIIAA-like"/>
    <property type="match status" value="1"/>
</dbReference>
<dbReference type="Proteomes" id="UP000653056">
    <property type="component" value="Unassembled WGS sequence"/>
</dbReference>
<reference evidence="2" key="1">
    <citation type="journal article" date="2019" name="Int. J. Syst. Evol. Microbiol.">
        <title>The Global Catalogue of Microorganisms (GCM) 10K type strain sequencing project: providing services to taxonomists for standard genome sequencing and annotation.</title>
        <authorList>
            <consortium name="The Broad Institute Genomics Platform"/>
            <consortium name="The Broad Institute Genome Sequencing Center for Infectious Disease"/>
            <person name="Wu L."/>
            <person name="Ma J."/>
        </authorList>
    </citation>
    <scope>NUCLEOTIDE SEQUENCE [LARGE SCALE GENOMIC DNA]</scope>
    <source>
        <strain evidence="2">KCTC 22228</strain>
    </source>
</reference>
<dbReference type="RefSeq" id="WP_189473046.1">
    <property type="nucleotide sequence ID" value="NZ_BMXS01000048.1"/>
</dbReference>
<dbReference type="SUPFAM" id="SSF52091">
    <property type="entry name" value="SpoIIaa-like"/>
    <property type="match status" value="1"/>
</dbReference>
<name>A0ABQ2ZDM8_9GAMM</name>
<dbReference type="InterPro" id="IPR036513">
    <property type="entry name" value="STAS_dom_sf"/>
</dbReference>
<accession>A0ABQ2ZDM8</accession>
<evidence type="ECO:0008006" key="3">
    <source>
        <dbReference type="Google" id="ProtNLM"/>
    </source>
</evidence>
<proteinExistence type="predicted"/>
<dbReference type="EMBL" id="BMXS01000048">
    <property type="protein sequence ID" value="GGY11760.1"/>
    <property type="molecule type" value="Genomic_DNA"/>
</dbReference>
<evidence type="ECO:0000313" key="1">
    <source>
        <dbReference type="EMBL" id="GGY11760.1"/>
    </source>
</evidence>
<dbReference type="Gene3D" id="3.40.50.10600">
    <property type="entry name" value="SpoIIaa-like domains"/>
    <property type="match status" value="1"/>
</dbReference>
<organism evidence="1 2">
    <name type="scientific">Litchfieldella qijiaojingensis</name>
    <dbReference type="NCBI Taxonomy" id="980347"/>
    <lineage>
        <taxon>Bacteria</taxon>
        <taxon>Pseudomonadati</taxon>
        <taxon>Pseudomonadota</taxon>
        <taxon>Gammaproteobacteria</taxon>
        <taxon>Oceanospirillales</taxon>
        <taxon>Halomonadaceae</taxon>
        <taxon>Litchfieldella</taxon>
    </lineage>
</organism>
<protein>
    <recommendedName>
        <fullName evidence="3">STAS/SEC14 domain-containing protein</fullName>
    </recommendedName>
</protein>
<dbReference type="InterPro" id="IPR021866">
    <property type="entry name" value="SpoIIAA-like"/>
</dbReference>
<keyword evidence="2" id="KW-1185">Reference proteome</keyword>
<comment type="caution">
    <text evidence="1">The sequence shown here is derived from an EMBL/GenBank/DDBJ whole genome shotgun (WGS) entry which is preliminary data.</text>
</comment>
<sequence length="138" mass="15560">MIELLPPGAAHVVAFRASGRVDADDLQQAIDATEEVKKTHPRVSMYAEIDEMRWMTATAVLRDLGYGLTQLGDLQHFYRVAVVTDRRWVRPIAQLETHLFKPLEVRVFSNHDKEAAKEWVKHLPEGPERVVSGEASSG</sequence>
<evidence type="ECO:0000313" key="2">
    <source>
        <dbReference type="Proteomes" id="UP000653056"/>
    </source>
</evidence>
<gene>
    <name evidence="1" type="ORF">GCM10007160_43420</name>
</gene>